<comment type="caution">
    <text evidence="1">The sequence shown here is derived from an EMBL/GenBank/DDBJ whole genome shotgun (WGS) entry which is preliminary data.</text>
</comment>
<evidence type="ECO:0000313" key="2">
    <source>
        <dbReference type="Proteomes" id="UP001626550"/>
    </source>
</evidence>
<accession>A0ABD2Q9X6</accession>
<proteinExistence type="predicted"/>
<name>A0ABD2Q9X6_9PLAT</name>
<dbReference type="Proteomes" id="UP001626550">
    <property type="component" value="Unassembled WGS sequence"/>
</dbReference>
<sequence>MALYRIEIGPIQYFIYEIGPKDANNYNAVNLAVTTFHSFQMEKCERGKEIGFIEQELIKYLSASVDRLLGFRILMKGKQVLKKVLKQGARMPLPVEDFSLENMIDITDIPSNDEGYEEIQNDKSKTIAIDQDQPQETETLESDGQRCCECFRISFIV</sequence>
<organism evidence="1 2">
    <name type="scientific">Cichlidogyrus casuarinus</name>
    <dbReference type="NCBI Taxonomy" id="1844966"/>
    <lineage>
        <taxon>Eukaryota</taxon>
        <taxon>Metazoa</taxon>
        <taxon>Spiralia</taxon>
        <taxon>Lophotrochozoa</taxon>
        <taxon>Platyhelminthes</taxon>
        <taxon>Monogenea</taxon>
        <taxon>Monopisthocotylea</taxon>
        <taxon>Dactylogyridea</taxon>
        <taxon>Ancyrocephalidae</taxon>
        <taxon>Cichlidogyrus</taxon>
    </lineage>
</organism>
<dbReference type="EMBL" id="JBJKFK010000551">
    <property type="protein sequence ID" value="KAL3316364.1"/>
    <property type="molecule type" value="Genomic_DNA"/>
</dbReference>
<keyword evidence="2" id="KW-1185">Reference proteome</keyword>
<gene>
    <name evidence="1" type="ORF">Ciccas_004985</name>
</gene>
<protein>
    <submittedName>
        <fullName evidence="1">Uncharacterized protein</fullName>
    </submittedName>
</protein>
<evidence type="ECO:0000313" key="1">
    <source>
        <dbReference type="EMBL" id="KAL3316364.1"/>
    </source>
</evidence>
<reference evidence="1 2" key="1">
    <citation type="submission" date="2024-11" db="EMBL/GenBank/DDBJ databases">
        <title>Adaptive evolution of stress response genes in parasites aligns with host niche diversity.</title>
        <authorList>
            <person name="Hahn C."/>
            <person name="Resl P."/>
        </authorList>
    </citation>
    <scope>NUCLEOTIDE SEQUENCE [LARGE SCALE GENOMIC DNA]</scope>
    <source>
        <strain evidence="1">EGGRZ-B1_66</strain>
        <tissue evidence="1">Body</tissue>
    </source>
</reference>
<dbReference type="AlphaFoldDB" id="A0ABD2Q9X6"/>